<gene>
    <name evidence="2" type="ORF">SAMN04488241_107211</name>
</gene>
<keyword evidence="3" id="KW-1185">Reference proteome</keyword>
<evidence type="ECO:0000313" key="3">
    <source>
        <dbReference type="Proteomes" id="UP000199586"/>
    </source>
</evidence>
<reference evidence="3" key="1">
    <citation type="submission" date="2016-10" db="EMBL/GenBank/DDBJ databases">
        <authorList>
            <person name="Varghese N."/>
            <person name="Submissions S."/>
        </authorList>
    </citation>
    <scope>NUCLEOTIDE SEQUENCE [LARGE SCALE GENOMIC DNA]</scope>
    <source>
        <strain evidence="3">CGMCC 1.9113</strain>
    </source>
</reference>
<name>A0A1I5TDL5_9SPHN</name>
<evidence type="ECO:0000256" key="1">
    <source>
        <dbReference type="SAM" id="Phobius"/>
    </source>
</evidence>
<protein>
    <submittedName>
        <fullName evidence="2">Uncharacterized protein</fullName>
    </submittedName>
</protein>
<feature type="transmembrane region" description="Helical" evidence="1">
    <location>
        <begin position="53"/>
        <end position="69"/>
    </location>
</feature>
<keyword evidence="1" id="KW-0812">Transmembrane</keyword>
<dbReference type="OrthoDB" id="7573377at2"/>
<keyword evidence="1" id="KW-0472">Membrane</keyword>
<dbReference type="RefSeq" id="WP_093333607.1">
    <property type="nucleotide sequence ID" value="NZ_FOXP01000007.1"/>
</dbReference>
<sequence>MTFGFSTLIDALSWAIVVLLGLKVAATIILLSRDKQTWFQARWSAGLWWSTKVTPILAVPCMIAVALLQRRAGDAWAYGGLMLFVLIAVPIVVWRRFYRAPSRTRPIG</sequence>
<dbReference type="AlphaFoldDB" id="A0A1I5TDL5"/>
<dbReference type="Proteomes" id="UP000199586">
    <property type="component" value="Unassembled WGS sequence"/>
</dbReference>
<keyword evidence="1" id="KW-1133">Transmembrane helix</keyword>
<organism evidence="2 3">
    <name type="scientific">Sphingomonas rubra</name>
    <dbReference type="NCBI Taxonomy" id="634430"/>
    <lineage>
        <taxon>Bacteria</taxon>
        <taxon>Pseudomonadati</taxon>
        <taxon>Pseudomonadota</taxon>
        <taxon>Alphaproteobacteria</taxon>
        <taxon>Sphingomonadales</taxon>
        <taxon>Sphingomonadaceae</taxon>
        <taxon>Sphingomonas</taxon>
    </lineage>
</organism>
<evidence type="ECO:0000313" key="2">
    <source>
        <dbReference type="EMBL" id="SFP80526.1"/>
    </source>
</evidence>
<proteinExistence type="predicted"/>
<accession>A0A1I5TDL5</accession>
<feature type="transmembrane region" description="Helical" evidence="1">
    <location>
        <begin position="75"/>
        <end position="94"/>
    </location>
</feature>
<feature type="transmembrane region" description="Helical" evidence="1">
    <location>
        <begin position="12"/>
        <end position="32"/>
    </location>
</feature>
<dbReference type="EMBL" id="FOXP01000007">
    <property type="protein sequence ID" value="SFP80526.1"/>
    <property type="molecule type" value="Genomic_DNA"/>
</dbReference>